<protein>
    <recommendedName>
        <fullName evidence="3">DUF91 domain-containing protein</fullName>
    </recommendedName>
</protein>
<accession>A0ABV1C0S4</accession>
<name>A0ABV1C0S4_9FIRM</name>
<reference evidence="1 2" key="1">
    <citation type="submission" date="2024-03" db="EMBL/GenBank/DDBJ databases">
        <title>Human intestinal bacterial collection.</title>
        <authorList>
            <person name="Pauvert C."/>
            <person name="Hitch T.C.A."/>
            <person name="Clavel T."/>
        </authorList>
    </citation>
    <scope>NUCLEOTIDE SEQUENCE [LARGE SCALE GENOMIC DNA]</scope>
    <source>
        <strain evidence="1 2">CLA-AA-H255</strain>
    </source>
</reference>
<comment type="caution">
    <text evidence="1">The sequence shown here is derived from an EMBL/GenBank/DDBJ whole genome shotgun (WGS) entry which is preliminary data.</text>
</comment>
<dbReference type="Gene3D" id="3.10.590.10">
    <property type="entry name" value="ph1033 like domains"/>
    <property type="match status" value="1"/>
</dbReference>
<dbReference type="Proteomes" id="UP001442364">
    <property type="component" value="Unassembled WGS sequence"/>
</dbReference>
<evidence type="ECO:0000313" key="2">
    <source>
        <dbReference type="Proteomes" id="UP001442364"/>
    </source>
</evidence>
<keyword evidence="2" id="KW-1185">Reference proteome</keyword>
<dbReference type="EMBL" id="JBBMER010000007">
    <property type="protein sequence ID" value="MEQ2380286.1"/>
    <property type="molecule type" value="Genomic_DNA"/>
</dbReference>
<proteinExistence type="predicted"/>
<gene>
    <name evidence="1" type="ORF">WMO14_10375</name>
</gene>
<sequence length="382" mass="43953">MNIHVFVVNQITFKQHLEYMFAGTGAKNRMSLFLEKSDIKFQPTTERNLVGMIADISRIRPDDKIIFYLQATVNNPGMFFGIFKAKSAAFFDENDNKNYLSDELGKGLSYRIEIEADTVYSYGITEHEYLDDLTGKEAPYELCWSLIYRKLKGNRGCTMITPYEFEDLLCKIKKKNQDNQLKGAGFTFDEGEVRIITAKETKQYTGRKGSLDIKPRLLYKAGKKNAFETHLQAYIMQKYDDGILKKLLLPLGNGSAWVGNEVACGVGMQKIDTLIIEQNDEEIHVKVVELKDEEPYEYILSHQLRWYLQWVSQYIVPNLLKYKKPVVIHPCILARKTDNIDIIEKIRSVDLINSSIQNVSIAATEYIAFDIVNNDITFEKVV</sequence>
<evidence type="ECO:0008006" key="3">
    <source>
        <dbReference type="Google" id="ProtNLM"/>
    </source>
</evidence>
<dbReference type="RefSeq" id="WP_349153791.1">
    <property type="nucleotide sequence ID" value="NZ_JBBMER010000007.1"/>
</dbReference>
<organism evidence="1 2">
    <name type="scientific">[Lactobacillus] rogosae</name>
    <dbReference type="NCBI Taxonomy" id="706562"/>
    <lineage>
        <taxon>Bacteria</taxon>
        <taxon>Bacillati</taxon>
        <taxon>Bacillota</taxon>
        <taxon>Clostridia</taxon>
        <taxon>Lachnospirales</taxon>
        <taxon>Lachnospiraceae</taxon>
        <taxon>Lachnospira</taxon>
    </lineage>
</organism>
<evidence type="ECO:0000313" key="1">
    <source>
        <dbReference type="EMBL" id="MEQ2380286.1"/>
    </source>
</evidence>